<dbReference type="Proteomes" id="UP001472677">
    <property type="component" value="Unassembled WGS sequence"/>
</dbReference>
<reference evidence="1 2" key="1">
    <citation type="journal article" date="2024" name="G3 (Bethesda)">
        <title>Genome assembly of Hibiscus sabdariffa L. provides insights into metabolisms of medicinal natural products.</title>
        <authorList>
            <person name="Kim T."/>
        </authorList>
    </citation>
    <scope>NUCLEOTIDE SEQUENCE [LARGE SCALE GENOMIC DNA]</scope>
    <source>
        <strain evidence="1">TK-2024</strain>
        <tissue evidence="1">Old leaves</tissue>
    </source>
</reference>
<organism evidence="1 2">
    <name type="scientific">Hibiscus sabdariffa</name>
    <name type="common">roselle</name>
    <dbReference type="NCBI Taxonomy" id="183260"/>
    <lineage>
        <taxon>Eukaryota</taxon>
        <taxon>Viridiplantae</taxon>
        <taxon>Streptophyta</taxon>
        <taxon>Embryophyta</taxon>
        <taxon>Tracheophyta</taxon>
        <taxon>Spermatophyta</taxon>
        <taxon>Magnoliopsida</taxon>
        <taxon>eudicotyledons</taxon>
        <taxon>Gunneridae</taxon>
        <taxon>Pentapetalae</taxon>
        <taxon>rosids</taxon>
        <taxon>malvids</taxon>
        <taxon>Malvales</taxon>
        <taxon>Malvaceae</taxon>
        <taxon>Malvoideae</taxon>
        <taxon>Hibiscus</taxon>
    </lineage>
</organism>
<accession>A0ABR2G690</accession>
<comment type="caution">
    <text evidence="1">The sequence shown here is derived from an EMBL/GenBank/DDBJ whole genome shotgun (WGS) entry which is preliminary data.</text>
</comment>
<keyword evidence="2" id="KW-1185">Reference proteome</keyword>
<protein>
    <submittedName>
        <fullName evidence="1">Uncharacterized protein</fullName>
    </submittedName>
</protein>
<evidence type="ECO:0000313" key="2">
    <source>
        <dbReference type="Proteomes" id="UP001472677"/>
    </source>
</evidence>
<evidence type="ECO:0000313" key="1">
    <source>
        <dbReference type="EMBL" id="KAK8596096.1"/>
    </source>
</evidence>
<sequence>MENPSPTSAPVIVQSGRSPDLAAAVPASNGPMLLAPVVTTQPGSLEDNMDMDAAQKDLRVSPCPSLRDMVAGRIAVEQRDNFISDLDVTLLVEYVIVNNFGVKYGHTKDVCGVGNLSATEGVERRQHQPSVDDRFGLWMQVVNRRRRPPMVRKAVIPDTHAVKGGSRFNVLNVEDGGNQQTRVPIT</sequence>
<gene>
    <name evidence="1" type="ORF">V6N12_064596</name>
</gene>
<proteinExistence type="predicted"/>
<dbReference type="EMBL" id="JBBPBM010000002">
    <property type="protein sequence ID" value="KAK8596096.1"/>
    <property type="molecule type" value="Genomic_DNA"/>
</dbReference>
<name>A0ABR2G690_9ROSI</name>